<dbReference type="GO" id="GO:0046983">
    <property type="term" value="F:protein dimerization activity"/>
    <property type="evidence" value="ECO:0007669"/>
    <property type="project" value="InterPro"/>
</dbReference>
<dbReference type="InterPro" id="IPR011262">
    <property type="entry name" value="DNA-dir_RNA_pol_insert"/>
</dbReference>
<dbReference type="Proteomes" id="UP000278143">
    <property type="component" value="Unassembled WGS sequence"/>
</dbReference>
<dbReference type="PROSITE" id="PS00446">
    <property type="entry name" value="RNA_POL_D_30KD"/>
    <property type="match status" value="1"/>
</dbReference>
<evidence type="ECO:0000256" key="4">
    <source>
        <dbReference type="ARBA" id="ARBA00023163"/>
    </source>
</evidence>
<reference evidence="9" key="1">
    <citation type="journal article" date="2018" name="Nat. Microbiol.">
        <title>Leveraging single-cell genomics to expand the fungal tree of life.</title>
        <authorList>
            <person name="Ahrendt S.R."/>
            <person name="Quandt C.A."/>
            <person name="Ciobanu D."/>
            <person name="Clum A."/>
            <person name="Salamov A."/>
            <person name="Andreopoulos B."/>
            <person name="Cheng J.F."/>
            <person name="Woyke T."/>
            <person name="Pelin A."/>
            <person name="Henrissat B."/>
            <person name="Reynolds N.K."/>
            <person name="Benny G.L."/>
            <person name="Smith M.E."/>
            <person name="James T.Y."/>
            <person name="Grigoriev I.V."/>
        </authorList>
    </citation>
    <scope>NUCLEOTIDE SEQUENCE [LARGE SCALE GENOMIC DNA]</scope>
    <source>
        <strain evidence="9">Benny S71-1</strain>
    </source>
</reference>
<gene>
    <name evidence="8" type="ORF">SYNPS1DRAFT_33230</name>
</gene>
<dbReference type="GO" id="GO:0055029">
    <property type="term" value="C:nuclear DNA-directed RNA polymerase complex"/>
    <property type="evidence" value="ECO:0007669"/>
    <property type="project" value="UniProtKB-ARBA"/>
</dbReference>
<dbReference type="GO" id="GO:0006351">
    <property type="term" value="P:DNA-templated transcription"/>
    <property type="evidence" value="ECO:0007669"/>
    <property type="project" value="InterPro"/>
</dbReference>
<organism evidence="8 9">
    <name type="scientific">Syncephalis pseudoplumigaleata</name>
    <dbReference type="NCBI Taxonomy" id="1712513"/>
    <lineage>
        <taxon>Eukaryota</taxon>
        <taxon>Fungi</taxon>
        <taxon>Fungi incertae sedis</taxon>
        <taxon>Zoopagomycota</taxon>
        <taxon>Zoopagomycotina</taxon>
        <taxon>Zoopagomycetes</taxon>
        <taxon>Zoopagales</taxon>
        <taxon>Piptocephalidaceae</taxon>
        <taxon>Syncephalis</taxon>
    </lineage>
</organism>
<dbReference type="InterPro" id="IPR050518">
    <property type="entry name" value="Rpo3/RPB3_RNA_Pol_subunit"/>
</dbReference>
<dbReference type="NCBIfam" id="NF001988">
    <property type="entry name" value="PRK00783.1"/>
    <property type="match status" value="1"/>
</dbReference>
<dbReference type="SUPFAM" id="SSF55257">
    <property type="entry name" value="RBP11-like subunits of RNA polymerase"/>
    <property type="match status" value="1"/>
</dbReference>
<keyword evidence="3 8" id="KW-0240">DNA-directed RNA polymerase</keyword>
<dbReference type="HAMAP" id="MF_00320">
    <property type="entry name" value="RNApol_arch_Rpo3"/>
    <property type="match status" value="1"/>
</dbReference>
<evidence type="ECO:0000313" key="8">
    <source>
        <dbReference type="EMBL" id="RKP24343.1"/>
    </source>
</evidence>
<sequence length="330" mass="37309">MSPVGSTEGKIVLESDHVNNRHHESTEAWSLQTFAKSFSIDIIRVSCRAMEFDMINIEAPIANAIRRILMAEIPTMAIETVFMMQNTSVIHDEVLAHRLGLIPIKVDPTQFQWRGDAEATDLNTIVFKLNADCYIDSETNKVVNASVYSRDLVWEPKGNQAVQFEKNPIRAAYKSILIAKMRPGQSIQAELHCQKGIGRDHAKFSPVATAYYRLMPEIVIKEDITNEDADKFAKCFVPGVIKVVKERGVRKAKVDNPRLCTMSREALRHDEFKDKVKLMHKPTHFIFNVESTGAMTPPELMLHAVKRLMRKCQIVQAALAQLNQSGEHEA</sequence>
<evidence type="ECO:0000256" key="3">
    <source>
        <dbReference type="ARBA" id="ARBA00022478"/>
    </source>
</evidence>
<dbReference type="PANTHER" id="PTHR11800:SF13">
    <property type="entry name" value="DNA-DIRECTED RNA POLYMERASES I AND III SUBUNIT RPAC1"/>
    <property type="match status" value="1"/>
</dbReference>
<protein>
    <recommendedName>
        <fullName evidence="2">DNA-directed RNA polymerases I and III subunit RPAC1</fullName>
    </recommendedName>
</protein>
<dbReference type="InterPro" id="IPR036603">
    <property type="entry name" value="RBP11-like"/>
</dbReference>
<dbReference type="OrthoDB" id="270173at2759"/>
<keyword evidence="4" id="KW-0804">Transcription</keyword>
<dbReference type="GO" id="GO:0003677">
    <property type="term" value="F:DNA binding"/>
    <property type="evidence" value="ECO:0007669"/>
    <property type="project" value="InterPro"/>
</dbReference>
<keyword evidence="5" id="KW-0539">Nucleus</keyword>
<proteinExistence type="inferred from homology"/>
<dbReference type="InterPro" id="IPR033901">
    <property type="entry name" value="RNAPI/III_AC40"/>
</dbReference>
<dbReference type="EMBL" id="KZ990289">
    <property type="protein sequence ID" value="RKP24343.1"/>
    <property type="molecule type" value="Genomic_DNA"/>
</dbReference>
<evidence type="ECO:0000259" key="7">
    <source>
        <dbReference type="SMART" id="SM00662"/>
    </source>
</evidence>
<dbReference type="GO" id="GO:0003899">
    <property type="term" value="F:DNA-directed RNA polymerase activity"/>
    <property type="evidence" value="ECO:0007669"/>
    <property type="project" value="InterPro"/>
</dbReference>
<dbReference type="AlphaFoldDB" id="A0A4P9YW77"/>
<dbReference type="Pfam" id="PF01000">
    <property type="entry name" value="RNA_pol_A_bac"/>
    <property type="match status" value="1"/>
</dbReference>
<name>A0A4P9YW77_9FUNG</name>
<dbReference type="Gene3D" id="2.170.120.12">
    <property type="entry name" value="DNA-directed RNA polymerase, insert domain"/>
    <property type="match status" value="1"/>
</dbReference>
<dbReference type="PANTHER" id="PTHR11800">
    <property type="entry name" value="DNA-DIRECTED RNA POLYMERASE"/>
    <property type="match status" value="1"/>
</dbReference>
<comment type="similarity">
    <text evidence="6">Belongs to the archaeal Rpo3/eukaryotic RPB3 RNA polymerase subunit family.</text>
</comment>
<dbReference type="SUPFAM" id="SSF56553">
    <property type="entry name" value="Insert subdomain of RNA polymerase alpha subunit"/>
    <property type="match status" value="1"/>
</dbReference>
<evidence type="ECO:0000313" key="9">
    <source>
        <dbReference type="Proteomes" id="UP000278143"/>
    </source>
</evidence>
<dbReference type="InterPro" id="IPR022842">
    <property type="entry name" value="RNAP_Rpo3/Rpb3/RPAC1"/>
</dbReference>
<comment type="subcellular location">
    <subcellularLocation>
        <location evidence="1">Nucleus</location>
    </subcellularLocation>
</comment>
<dbReference type="FunFam" id="2.170.120.12:FF:000003">
    <property type="entry name" value="Dna-directed rna polymerases i and iii subunit"/>
    <property type="match status" value="1"/>
</dbReference>
<dbReference type="InterPro" id="IPR011263">
    <property type="entry name" value="DNA-dir_RNA_pol_RpoA/D/Rpb3"/>
</dbReference>
<evidence type="ECO:0000256" key="1">
    <source>
        <dbReference type="ARBA" id="ARBA00004123"/>
    </source>
</evidence>
<dbReference type="Pfam" id="PF01193">
    <property type="entry name" value="RNA_pol_L"/>
    <property type="match status" value="1"/>
</dbReference>
<evidence type="ECO:0000256" key="6">
    <source>
        <dbReference type="ARBA" id="ARBA00025804"/>
    </source>
</evidence>
<evidence type="ECO:0000256" key="5">
    <source>
        <dbReference type="ARBA" id="ARBA00023242"/>
    </source>
</evidence>
<dbReference type="SMART" id="SM00662">
    <property type="entry name" value="RPOLD"/>
    <property type="match status" value="1"/>
</dbReference>
<dbReference type="InterPro" id="IPR036643">
    <property type="entry name" value="RNApol_insert_sf"/>
</dbReference>
<evidence type="ECO:0000256" key="2">
    <source>
        <dbReference type="ARBA" id="ARBA00022083"/>
    </source>
</evidence>
<dbReference type="InterPro" id="IPR001514">
    <property type="entry name" value="DNA-dir_RNA_pol_30-40kDasu_CS"/>
</dbReference>
<dbReference type="GO" id="GO:0005666">
    <property type="term" value="C:RNA polymerase III complex"/>
    <property type="evidence" value="ECO:0007669"/>
    <property type="project" value="TreeGrafter"/>
</dbReference>
<dbReference type="Gene3D" id="3.30.1360.10">
    <property type="entry name" value="RNA polymerase, RBP11-like subunit"/>
    <property type="match status" value="1"/>
</dbReference>
<accession>A0A4P9YW77</accession>
<dbReference type="CDD" id="cd07032">
    <property type="entry name" value="RNAP_I_II_AC40"/>
    <property type="match status" value="1"/>
</dbReference>
<keyword evidence="9" id="KW-1185">Reference proteome</keyword>
<feature type="domain" description="DNA-directed RNA polymerase RpoA/D/Rpb3-type" evidence="7">
    <location>
        <begin position="49"/>
        <end position="318"/>
    </location>
</feature>
<dbReference type="GO" id="GO:0005736">
    <property type="term" value="C:RNA polymerase I complex"/>
    <property type="evidence" value="ECO:0007669"/>
    <property type="project" value="TreeGrafter"/>
</dbReference>